<gene>
    <name evidence="6" type="ORF">G8E00_05950</name>
</gene>
<dbReference type="EMBL" id="CP049801">
    <property type="protein sequence ID" value="QIO05524.1"/>
    <property type="molecule type" value="Genomic_DNA"/>
</dbReference>
<comment type="similarity">
    <text evidence="1">Belongs to the LysR transcriptional regulatory family.</text>
</comment>
<evidence type="ECO:0000313" key="6">
    <source>
        <dbReference type="EMBL" id="QIO05524.1"/>
    </source>
</evidence>
<evidence type="ECO:0000256" key="4">
    <source>
        <dbReference type="ARBA" id="ARBA00023163"/>
    </source>
</evidence>
<keyword evidence="4" id="KW-0804">Transcription</keyword>
<evidence type="ECO:0000256" key="1">
    <source>
        <dbReference type="ARBA" id="ARBA00009437"/>
    </source>
</evidence>
<dbReference type="InterPro" id="IPR036390">
    <property type="entry name" value="WH_DNA-bd_sf"/>
</dbReference>
<evidence type="ECO:0000256" key="3">
    <source>
        <dbReference type="ARBA" id="ARBA00023125"/>
    </source>
</evidence>
<dbReference type="GO" id="GO:0043565">
    <property type="term" value="F:sequence-specific DNA binding"/>
    <property type="evidence" value="ECO:0007669"/>
    <property type="project" value="TreeGrafter"/>
</dbReference>
<dbReference type="RefSeq" id="WP_166011513.1">
    <property type="nucleotide sequence ID" value="NZ_CP049801.1"/>
</dbReference>
<proteinExistence type="inferred from homology"/>
<reference evidence="6 7" key="1">
    <citation type="submission" date="2020-03" db="EMBL/GenBank/DDBJ databases">
        <authorList>
            <person name="Zhu W."/>
        </authorList>
    </citation>
    <scope>NUCLEOTIDE SEQUENCE [LARGE SCALE GENOMIC DNA]</scope>
    <source>
        <strain evidence="6 7">323-1</strain>
    </source>
</reference>
<keyword evidence="3" id="KW-0238">DNA-binding</keyword>
<sequence length="291" mass="33862">MIERISLNSLKFFYFVAKCGSVTKAAEYLFVTQSAVSKQIYNLEDALNLKLFERKNKSLILTAQGQILFECTQRVFNQLDDCLMELQVNQNKPFVISCEPTFSMKWLIPRLSQFKAQGHNFDIVLLTSGGQVDFENHQIDLAIRRNDFDWGEHLFSEKIADEFIVAVQNKHQHKIEHLLISKSRPNLFQNLYKHSELKKILVESTKVDLEHFYLCLEGCIAGLGATIMSIYMIEKELQNHVLKKISPLIQDGSAYYLLSNTAFEHDQRKIMFLDWLQQQMKECQSRLLIES</sequence>
<keyword evidence="7" id="KW-1185">Reference proteome</keyword>
<evidence type="ECO:0000256" key="2">
    <source>
        <dbReference type="ARBA" id="ARBA00023015"/>
    </source>
</evidence>
<dbReference type="Pfam" id="PF00126">
    <property type="entry name" value="HTH_1"/>
    <property type="match status" value="1"/>
</dbReference>
<feature type="domain" description="HTH lysR-type" evidence="5">
    <location>
        <begin position="5"/>
        <end position="62"/>
    </location>
</feature>
<keyword evidence="2" id="KW-0805">Transcription regulation</keyword>
<name>A0A6G8RUD0_9GAMM</name>
<dbReference type="FunFam" id="1.10.10.10:FF:000001">
    <property type="entry name" value="LysR family transcriptional regulator"/>
    <property type="match status" value="1"/>
</dbReference>
<dbReference type="Proteomes" id="UP000502297">
    <property type="component" value="Chromosome"/>
</dbReference>
<dbReference type="PANTHER" id="PTHR30537">
    <property type="entry name" value="HTH-TYPE TRANSCRIPTIONAL REGULATOR"/>
    <property type="match status" value="1"/>
</dbReference>
<organism evidence="6 7">
    <name type="scientific">Acinetobacter shaoyimingii</name>
    <dbReference type="NCBI Taxonomy" id="2715164"/>
    <lineage>
        <taxon>Bacteria</taxon>
        <taxon>Pseudomonadati</taxon>
        <taxon>Pseudomonadota</taxon>
        <taxon>Gammaproteobacteria</taxon>
        <taxon>Moraxellales</taxon>
        <taxon>Moraxellaceae</taxon>
        <taxon>Acinetobacter</taxon>
    </lineage>
</organism>
<dbReference type="InterPro" id="IPR005119">
    <property type="entry name" value="LysR_subst-bd"/>
</dbReference>
<evidence type="ECO:0000259" key="5">
    <source>
        <dbReference type="PROSITE" id="PS50931"/>
    </source>
</evidence>
<dbReference type="SUPFAM" id="SSF53850">
    <property type="entry name" value="Periplasmic binding protein-like II"/>
    <property type="match status" value="1"/>
</dbReference>
<protein>
    <submittedName>
        <fullName evidence="6">LysR family transcriptional regulator</fullName>
    </submittedName>
</protein>
<dbReference type="KEGG" id="asha:G8E00_05950"/>
<dbReference type="GO" id="GO:0006351">
    <property type="term" value="P:DNA-templated transcription"/>
    <property type="evidence" value="ECO:0007669"/>
    <property type="project" value="TreeGrafter"/>
</dbReference>
<dbReference type="AlphaFoldDB" id="A0A6G8RUD0"/>
<dbReference type="Pfam" id="PF03466">
    <property type="entry name" value="LysR_substrate"/>
    <property type="match status" value="1"/>
</dbReference>
<dbReference type="PROSITE" id="PS50931">
    <property type="entry name" value="HTH_LYSR"/>
    <property type="match status" value="1"/>
</dbReference>
<dbReference type="PANTHER" id="PTHR30537:SF74">
    <property type="entry name" value="HTH-TYPE TRANSCRIPTIONAL REGULATOR TRPI"/>
    <property type="match status" value="1"/>
</dbReference>
<dbReference type="PRINTS" id="PR00039">
    <property type="entry name" value="HTHLYSR"/>
</dbReference>
<dbReference type="Gene3D" id="1.10.10.10">
    <property type="entry name" value="Winged helix-like DNA-binding domain superfamily/Winged helix DNA-binding domain"/>
    <property type="match status" value="1"/>
</dbReference>
<dbReference type="InterPro" id="IPR058163">
    <property type="entry name" value="LysR-type_TF_proteobact-type"/>
</dbReference>
<evidence type="ECO:0000313" key="7">
    <source>
        <dbReference type="Proteomes" id="UP000502297"/>
    </source>
</evidence>
<dbReference type="Gene3D" id="3.40.190.10">
    <property type="entry name" value="Periplasmic binding protein-like II"/>
    <property type="match status" value="2"/>
</dbReference>
<dbReference type="GO" id="GO:0003700">
    <property type="term" value="F:DNA-binding transcription factor activity"/>
    <property type="evidence" value="ECO:0007669"/>
    <property type="project" value="InterPro"/>
</dbReference>
<dbReference type="InterPro" id="IPR036388">
    <property type="entry name" value="WH-like_DNA-bd_sf"/>
</dbReference>
<dbReference type="SUPFAM" id="SSF46785">
    <property type="entry name" value="Winged helix' DNA-binding domain"/>
    <property type="match status" value="1"/>
</dbReference>
<accession>A0A6G8RUD0</accession>
<dbReference type="InterPro" id="IPR000847">
    <property type="entry name" value="LysR_HTH_N"/>
</dbReference>